<accession>A0ABY7GC22</accession>
<feature type="non-terminal residue" evidence="1">
    <location>
        <position position="195"/>
    </location>
</feature>
<sequence>VLAKSLVTEFALTEHDQNATSAFIRSTKDGEHTLDIPKESGPYLLQTRFCNKASCTKSISEQVVFEDILPTGTVTSIKLSVDIATPFCTVVVLDWIDFYAPSGINCYQWAIAGDAGGIHTIIAWQTIGRNTTTVRTCIPLPVNIYATLFGCVRAYSKCGNSITVCRPTQYAHAENQIKDTVLDFDINGMSWQTVK</sequence>
<name>A0ABY7GC22_MYAAR</name>
<reference evidence="1" key="1">
    <citation type="submission" date="2022-11" db="EMBL/GenBank/DDBJ databases">
        <title>Centuries of genome instability and evolution in soft-shell clam transmissible cancer (bioRxiv).</title>
        <authorList>
            <person name="Hart S.F.M."/>
            <person name="Yonemitsu M.A."/>
            <person name="Giersch R.M."/>
            <person name="Beal B.F."/>
            <person name="Arriagada G."/>
            <person name="Davis B.W."/>
            <person name="Ostrander E.A."/>
            <person name="Goff S.P."/>
            <person name="Metzger M.J."/>
        </authorList>
    </citation>
    <scope>NUCLEOTIDE SEQUENCE</scope>
    <source>
        <strain evidence="1">MELC-2E11</strain>
        <tissue evidence="1">Siphon/mantle</tissue>
    </source>
</reference>
<organism evidence="1 2">
    <name type="scientific">Mya arenaria</name>
    <name type="common">Soft-shell clam</name>
    <dbReference type="NCBI Taxonomy" id="6604"/>
    <lineage>
        <taxon>Eukaryota</taxon>
        <taxon>Metazoa</taxon>
        <taxon>Spiralia</taxon>
        <taxon>Lophotrochozoa</taxon>
        <taxon>Mollusca</taxon>
        <taxon>Bivalvia</taxon>
        <taxon>Autobranchia</taxon>
        <taxon>Heteroconchia</taxon>
        <taxon>Euheterodonta</taxon>
        <taxon>Imparidentia</taxon>
        <taxon>Neoheterodontei</taxon>
        <taxon>Myida</taxon>
        <taxon>Myoidea</taxon>
        <taxon>Myidae</taxon>
        <taxon>Mya</taxon>
    </lineage>
</organism>
<evidence type="ECO:0000313" key="2">
    <source>
        <dbReference type="Proteomes" id="UP001164746"/>
    </source>
</evidence>
<evidence type="ECO:0000313" key="1">
    <source>
        <dbReference type="EMBL" id="WAR30909.1"/>
    </source>
</evidence>
<feature type="non-terminal residue" evidence="1">
    <location>
        <position position="1"/>
    </location>
</feature>
<dbReference type="EMBL" id="CP111028">
    <property type="protein sequence ID" value="WAR30909.1"/>
    <property type="molecule type" value="Genomic_DNA"/>
</dbReference>
<keyword evidence="2" id="KW-1185">Reference proteome</keyword>
<gene>
    <name evidence="1" type="ORF">MAR_033451</name>
</gene>
<dbReference type="Proteomes" id="UP001164746">
    <property type="component" value="Chromosome 17"/>
</dbReference>
<protein>
    <submittedName>
        <fullName evidence="1">Uncharacterized protein</fullName>
    </submittedName>
</protein>
<proteinExistence type="predicted"/>